<feature type="domain" description="FAD-binding PCMH-type" evidence="4">
    <location>
        <begin position="1"/>
        <end position="174"/>
    </location>
</feature>
<dbReference type="InterPro" id="IPR016169">
    <property type="entry name" value="FAD-bd_PCMH_sub2"/>
</dbReference>
<gene>
    <name evidence="5" type="ORF">GGR05_003129</name>
</gene>
<dbReference type="InterPro" id="IPR036318">
    <property type="entry name" value="FAD-bd_PCMH-like_sf"/>
</dbReference>
<organism evidence="5 6">
    <name type="scientific">Aureimonas phyllosphaerae</name>
    <dbReference type="NCBI Taxonomy" id="1166078"/>
    <lineage>
        <taxon>Bacteria</taxon>
        <taxon>Pseudomonadati</taxon>
        <taxon>Pseudomonadota</taxon>
        <taxon>Alphaproteobacteria</taxon>
        <taxon>Hyphomicrobiales</taxon>
        <taxon>Aurantimonadaceae</taxon>
        <taxon>Aureimonas</taxon>
    </lineage>
</organism>
<keyword evidence="2" id="KW-0274">FAD</keyword>
<dbReference type="SMART" id="SM01092">
    <property type="entry name" value="CO_deh_flav_C"/>
    <property type="match status" value="1"/>
</dbReference>
<dbReference type="EC" id="1.2.7.4" evidence="5"/>
<dbReference type="Gene3D" id="3.30.465.10">
    <property type="match status" value="1"/>
</dbReference>
<dbReference type="PANTHER" id="PTHR42659">
    <property type="entry name" value="XANTHINE DEHYDROGENASE SUBUNIT C-RELATED"/>
    <property type="match status" value="1"/>
</dbReference>
<evidence type="ECO:0000313" key="5">
    <source>
        <dbReference type="EMBL" id="MBB3936964.1"/>
    </source>
</evidence>
<dbReference type="InterPro" id="IPR002346">
    <property type="entry name" value="Mopterin_DH_FAD-bd"/>
</dbReference>
<dbReference type="AlphaFoldDB" id="A0A7W6BRY7"/>
<protein>
    <submittedName>
        <fullName evidence="5">Carbon-monoxide dehydrogenase medium subunit</fullName>
        <ecNumber evidence="5">1.2.7.4</ecNumber>
    </submittedName>
</protein>
<proteinExistence type="predicted"/>
<dbReference type="EMBL" id="JACIDO010000006">
    <property type="protein sequence ID" value="MBB3936964.1"/>
    <property type="molecule type" value="Genomic_DNA"/>
</dbReference>
<dbReference type="GO" id="GO:0043885">
    <property type="term" value="F:anaerobic carbon-monoxide dehydrogenase activity"/>
    <property type="evidence" value="ECO:0007669"/>
    <property type="project" value="UniProtKB-EC"/>
</dbReference>
<dbReference type="RefSeq" id="WP_090965622.1">
    <property type="nucleotide sequence ID" value="NZ_CP181348.1"/>
</dbReference>
<evidence type="ECO:0000256" key="1">
    <source>
        <dbReference type="ARBA" id="ARBA00022630"/>
    </source>
</evidence>
<dbReference type="InterPro" id="IPR036683">
    <property type="entry name" value="CO_DH_flav_C_dom_sf"/>
</dbReference>
<evidence type="ECO:0000259" key="4">
    <source>
        <dbReference type="PROSITE" id="PS51387"/>
    </source>
</evidence>
<dbReference type="GO" id="GO:0071949">
    <property type="term" value="F:FAD binding"/>
    <property type="evidence" value="ECO:0007669"/>
    <property type="project" value="InterPro"/>
</dbReference>
<comment type="caution">
    <text evidence="5">The sequence shown here is derived from an EMBL/GenBank/DDBJ whole genome shotgun (WGS) entry which is preliminary data.</text>
</comment>
<sequence length="277" mass="28656">MLNTPQRHVVFADSLDGAIEALARGASVMGGGTWMMRAERRGDPLPASVVLLDRIPALTEVMVTDSAVTLGAGLSHAAVASALRGLSGLEGVVAAASGSANPAIRHAATLGGNLATADFPAADLAPALLAQGAEVELAASGGPRRLPLDAFLVDRPAHLADAILTRVHLPREAVMSAHARLPLRKAGDYPVAIVSIARRADCTLRIAVGSVEPVARRWTALEAAIGARPVSPDEGARLAAAHMDFEGRDGVEAEGWYRVTVLPALVKRALDALEARP</sequence>
<dbReference type="InterPro" id="IPR016166">
    <property type="entry name" value="FAD-bd_PCMH"/>
</dbReference>
<dbReference type="Proteomes" id="UP000531216">
    <property type="component" value="Unassembled WGS sequence"/>
</dbReference>
<name>A0A7W6BRY7_9HYPH</name>
<dbReference type="OrthoDB" id="7907344at2"/>
<dbReference type="SUPFAM" id="SSF55447">
    <property type="entry name" value="CO dehydrogenase flavoprotein C-terminal domain-like"/>
    <property type="match status" value="1"/>
</dbReference>
<evidence type="ECO:0000256" key="2">
    <source>
        <dbReference type="ARBA" id="ARBA00022827"/>
    </source>
</evidence>
<dbReference type="InterPro" id="IPR005107">
    <property type="entry name" value="CO_DH_flav_C"/>
</dbReference>
<evidence type="ECO:0000313" key="6">
    <source>
        <dbReference type="Proteomes" id="UP000531216"/>
    </source>
</evidence>
<accession>A0A7W6BRY7</accession>
<dbReference type="PANTHER" id="PTHR42659:SF2">
    <property type="entry name" value="XANTHINE DEHYDROGENASE SUBUNIT C-RELATED"/>
    <property type="match status" value="1"/>
</dbReference>
<dbReference type="SUPFAM" id="SSF56176">
    <property type="entry name" value="FAD-binding/transporter-associated domain-like"/>
    <property type="match status" value="1"/>
</dbReference>
<dbReference type="Pfam" id="PF00941">
    <property type="entry name" value="FAD_binding_5"/>
    <property type="match status" value="1"/>
</dbReference>
<reference evidence="5 6" key="1">
    <citation type="submission" date="2020-08" db="EMBL/GenBank/DDBJ databases">
        <title>Genomic Encyclopedia of Type Strains, Phase IV (KMG-IV): sequencing the most valuable type-strain genomes for metagenomic binning, comparative biology and taxonomic classification.</title>
        <authorList>
            <person name="Goeker M."/>
        </authorList>
    </citation>
    <scope>NUCLEOTIDE SEQUENCE [LARGE SCALE GENOMIC DNA]</scope>
    <source>
        <strain evidence="5 6">DSM 25024</strain>
    </source>
</reference>
<keyword evidence="6" id="KW-1185">Reference proteome</keyword>
<dbReference type="PROSITE" id="PS51387">
    <property type="entry name" value="FAD_PCMH"/>
    <property type="match status" value="1"/>
</dbReference>
<dbReference type="InterPro" id="IPR051312">
    <property type="entry name" value="Diverse_Substr_Oxidored"/>
</dbReference>
<evidence type="ECO:0000256" key="3">
    <source>
        <dbReference type="ARBA" id="ARBA00023002"/>
    </source>
</evidence>
<keyword evidence="1" id="KW-0285">Flavoprotein</keyword>
<dbReference type="Gene3D" id="3.30.390.50">
    <property type="entry name" value="CO dehydrogenase flavoprotein, C-terminal domain"/>
    <property type="match status" value="1"/>
</dbReference>
<keyword evidence="3 5" id="KW-0560">Oxidoreductase</keyword>